<sequence length="140" mass="15918">MDCRSHSFNFLFVLEIRRIKQNGATSVHYGTLGTRGPGGTFGLDDGYFAAENKFLGFSPSFIDFRYVAVCGTWYIIAQHHPQSNVIGIEFWCLWAAAVEPFSTHYHRRKAFVEAQGFISEASVRHLILRRKSYVLLPGQI</sequence>
<dbReference type="AlphaFoldDB" id="A0AAV4QAQ9"/>
<keyword evidence="2" id="KW-1185">Reference proteome</keyword>
<gene>
    <name evidence="1" type="ORF">CDAR_514781</name>
</gene>
<name>A0AAV4QAQ9_9ARAC</name>
<proteinExistence type="predicted"/>
<protein>
    <submittedName>
        <fullName evidence="1">Uncharacterized protein</fullName>
    </submittedName>
</protein>
<dbReference type="Proteomes" id="UP001054837">
    <property type="component" value="Unassembled WGS sequence"/>
</dbReference>
<accession>A0AAV4QAQ9</accession>
<reference evidence="1 2" key="1">
    <citation type="submission" date="2021-06" db="EMBL/GenBank/DDBJ databases">
        <title>Caerostris darwini draft genome.</title>
        <authorList>
            <person name="Kono N."/>
            <person name="Arakawa K."/>
        </authorList>
    </citation>
    <scope>NUCLEOTIDE SEQUENCE [LARGE SCALE GENOMIC DNA]</scope>
</reference>
<dbReference type="EMBL" id="BPLQ01004220">
    <property type="protein sequence ID" value="GIY06499.1"/>
    <property type="molecule type" value="Genomic_DNA"/>
</dbReference>
<comment type="caution">
    <text evidence="1">The sequence shown here is derived from an EMBL/GenBank/DDBJ whole genome shotgun (WGS) entry which is preliminary data.</text>
</comment>
<evidence type="ECO:0000313" key="2">
    <source>
        <dbReference type="Proteomes" id="UP001054837"/>
    </source>
</evidence>
<organism evidence="1 2">
    <name type="scientific">Caerostris darwini</name>
    <dbReference type="NCBI Taxonomy" id="1538125"/>
    <lineage>
        <taxon>Eukaryota</taxon>
        <taxon>Metazoa</taxon>
        <taxon>Ecdysozoa</taxon>
        <taxon>Arthropoda</taxon>
        <taxon>Chelicerata</taxon>
        <taxon>Arachnida</taxon>
        <taxon>Araneae</taxon>
        <taxon>Araneomorphae</taxon>
        <taxon>Entelegynae</taxon>
        <taxon>Araneoidea</taxon>
        <taxon>Araneidae</taxon>
        <taxon>Caerostris</taxon>
    </lineage>
</organism>
<evidence type="ECO:0000313" key="1">
    <source>
        <dbReference type="EMBL" id="GIY06499.1"/>
    </source>
</evidence>